<evidence type="ECO:0000256" key="1">
    <source>
        <dbReference type="ARBA" id="ARBA00004141"/>
    </source>
</evidence>
<evidence type="ECO:0000313" key="8">
    <source>
        <dbReference type="Proteomes" id="UP000620104"/>
    </source>
</evidence>
<feature type="transmembrane region" description="Helical" evidence="6">
    <location>
        <begin position="87"/>
        <end position="107"/>
    </location>
</feature>
<dbReference type="AlphaFoldDB" id="A0A8H3YJF3"/>
<evidence type="ECO:0000256" key="2">
    <source>
        <dbReference type="ARBA" id="ARBA00022692"/>
    </source>
</evidence>
<evidence type="ECO:0000256" key="5">
    <source>
        <dbReference type="SAM" id="MobiDB-lite"/>
    </source>
</evidence>
<dbReference type="InterPro" id="IPR004776">
    <property type="entry name" value="Mem_transp_PIN-like"/>
</dbReference>
<comment type="subcellular location">
    <subcellularLocation>
        <location evidence="1">Membrane</location>
        <topology evidence="1">Multi-pass membrane protein</topology>
    </subcellularLocation>
</comment>
<evidence type="ECO:0000313" key="7">
    <source>
        <dbReference type="EMBL" id="GHJ90117.1"/>
    </source>
</evidence>
<comment type="caution">
    <text evidence="7">The sequence shown here is derived from an EMBL/GenBank/DDBJ whole genome shotgun (WGS) entry which is preliminary data.</text>
</comment>
<feature type="transmembrane region" description="Helical" evidence="6">
    <location>
        <begin position="561"/>
        <end position="579"/>
    </location>
</feature>
<dbReference type="PANTHER" id="PTHR31794:SF2">
    <property type="entry name" value="AUXIN EFFLUX TRANSPORTER FAMILY PROTEIN (EUROFUNG)"/>
    <property type="match status" value="1"/>
</dbReference>
<keyword evidence="3 6" id="KW-1133">Transmembrane helix</keyword>
<feature type="compositionally biased region" description="Low complexity" evidence="5">
    <location>
        <begin position="297"/>
        <end position="310"/>
    </location>
</feature>
<evidence type="ECO:0000256" key="3">
    <source>
        <dbReference type="ARBA" id="ARBA00022989"/>
    </source>
</evidence>
<feature type="transmembrane region" description="Helical" evidence="6">
    <location>
        <begin position="600"/>
        <end position="620"/>
    </location>
</feature>
<feature type="transmembrane region" description="Helical" evidence="6">
    <location>
        <begin position="412"/>
        <end position="434"/>
    </location>
</feature>
<dbReference type="OrthoDB" id="2499604at2759"/>
<organism evidence="7 8">
    <name type="scientific">Naganishia liquefaciens</name>
    <dbReference type="NCBI Taxonomy" id="104408"/>
    <lineage>
        <taxon>Eukaryota</taxon>
        <taxon>Fungi</taxon>
        <taxon>Dikarya</taxon>
        <taxon>Basidiomycota</taxon>
        <taxon>Agaricomycotina</taxon>
        <taxon>Tremellomycetes</taxon>
        <taxon>Filobasidiales</taxon>
        <taxon>Filobasidiaceae</taxon>
        <taxon>Naganishia</taxon>
    </lineage>
</organism>
<name>A0A8H3YJF3_9TREE</name>
<feature type="region of interest" description="Disordered" evidence="5">
    <location>
        <begin position="195"/>
        <end position="220"/>
    </location>
</feature>
<dbReference type="GO" id="GO:0016020">
    <property type="term" value="C:membrane"/>
    <property type="evidence" value="ECO:0007669"/>
    <property type="project" value="UniProtKB-SubCell"/>
</dbReference>
<dbReference type="GO" id="GO:0055085">
    <property type="term" value="P:transmembrane transport"/>
    <property type="evidence" value="ECO:0007669"/>
    <property type="project" value="InterPro"/>
</dbReference>
<protein>
    <submittedName>
        <fullName evidence="7">Uncharacterized protein</fullName>
    </submittedName>
</protein>
<dbReference type="GO" id="GO:0005783">
    <property type="term" value="C:endoplasmic reticulum"/>
    <property type="evidence" value="ECO:0007669"/>
    <property type="project" value="TreeGrafter"/>
</dbReference>
<dbReference type="Proteomes" id="UP000620104">
    <property type="component" value="Unassembled WGS sequence"/>
</dbReference>
<keyword evidence="8" id="KW-1185">Reference proteome</keyword>
<keyword evidence="4 6" id="KW-0472">Membrane</keyword>
<reference evidence="7" key="1">
    <citation type="submission" date="2020-07" db="EMBL/GenBank/DDBJ databases">
        <title>Draft Genome Sequence of a Deep-Sea Yeast, Naganishia (Cryptococcus) liquefaciens strain N6.</title>
        <authorList>
            <person name="Han Y.W."/>
            <person name="Kajitani R."/>
            <person name="Morimoto H."/>
            <person name="Parhat M."/>
            <person name="Tsubouchi H."/>
            <person name="Bakenova O."/>
            <person name="Ogata M."/>
            <person name="Argunhan B."/>
            <person name="Aoki R."/>
            <person name="Kajiwara S."/>
            <person name="Itoh T."/>
            <person name="Iwasaki H."/>
        </authorList>
    </citation>
    <scope>NUCLEOTIDE SEQUENCE</scope>
    <source>
        <strain evidence="7">N6</strain>
    </source>
</reference>
<sequence>MGIITDQFFAQGDPSSLPVRTLLWTVAESIIEVFILCVVGYILASTGVLDKQTQRKVNVLNVSFATPALLGSKVAFSLTPEKLREMWVIPLGFVLITGVSALVAFLMGTAFRLSRSQRAFAMCASMFQNSNSLPIALIQSLVIEVPHLKWGKDDHKDAMLGRALTYLVLYSTLGMMLRWSWGVKLLSSADDEVPTVESIAETQPPLTHEPAPMDTHPAARETDPLFSSAQQMRQGAAEDVKRSGRVSVDEATAAWTTPHDETTSASPTGFVASPPALTTGAEFPFSQPQPHLHPHPHAATTVPTPASRRLSSMRRRSSASPRRSSTLTGRRPRAPSRTESGRDFLGLPEPLRTEPETLSDQEEEDEESSSDEEDEEWGLPFTRRRQFAVPSSTRMQAFLHRTRHKLVHAARAVNQFMTVPMWSACISIIVAMIPPLQATLVKTKPLTQAITSAGQCSIPLTLVVLGAFFYSPPPPASEPQPPSTFQKIKNAIGFGSHKETPRQASKPVAVATTAPSKSRPGENRAVFVAVTSRMIVTPLLFMPLLAALAKYDLFRAAEDPVFILAATLIVSSPPALTLAQITQAASGDAFERLISKTISWSYAVLTPPLTLLYIFIGLLFGRL</sequence>
<feature type="transmembrane region" description="Helical" evidence="6">
    <location>
        <begin position="22"/>
        <end position="44"/>
    </location>
</feature>
<feature type="compositionally biased region" description="Acidic residues" evidence="5">
    <location>
        <begin position="357"/>
        <end position="377"/>
    </location>
</feature>
<feature type="transmembrane region" description="Helical" evidence="6">
    <location>
        <begin position="525"/>
        <end position="549"/>
    </location>
</feature>
<feature type="transmembrane region" description="Helical" evidence="6">
    <location>
        <begin position="446"/>
        <end position="470"/>
    </location>
</feature>
<feature type="transmembrane region" description="Helical" evidence="6">
    <location>
        <begin position="163"/>
        <end position="181"/>
    </location>
</feature>
<evidence type="ECO:0000256" key="6">
    <source>
        <dbReference type="SAM" id="Phobius"/>
    </source>
</evidence>
<dbReference type="Pfam" id="PF03547">
    <property type="entry name" value="Mem_trans"/>
    <property type="match status" value="1"/>
</dbReference>
<dbReference type="EMBL" id="BLZA01000057">
    <property type="protein sequence ID" value="GHJ90117.1"/>
    <property type="molecule type" value="Genomic_DNA"/>
</dbReference>
<accession>A0A8H3YJF3</accession>
<gene>
    <name evidence="7" type="ORF">NliqN6_6519</name>
</gene>
<feature type="transmembrane region" description="Helical" evidence="6">
    <location>
        <begin position="56"/>
        <end position="75"/>
    </location>
</feature>
<keyword evidence="2 6" id="KW-0812">Transmembrane</keyword>
<evidence type="ECO:0000256" key="4">
    <source>
        <dbReference type="ARBA" id="ARBA00023136"/>
    </source>
</evidence>
<proteinExistence type="predicted"/>
<dbReference type="PANTHER" id="PTHR31794">
    <property type="entry name" value="AUXIN EFFLUX TRANSPORTER FAMILY PROTEIN (EUROFUNG)"/>
    <property type="match status" value="1"/>
</dbReference>
<feature type="region of interest" description="Disordered" evidence="5">
    <location>
        <begin position="251"/>
        <end position="382"/>
    </location>
</feature>